<dbReference type="Proteomes" id="UP000786811">
    <property type="component" value="Unassembled WGS sequence"/>
</dbReference>
<keyword evidence="2" id="KW-1185">Reference proteome</keyword>
<comment type="caution">
    <text evidence="1">The sequence shown here is derived from an EMBL/GenBank/DDBJ whole genome shotgun (WGS) entry which is preliminary data.</text>
</comment>
<evidence type="ECO:0000313" key="2">
    <source>
        <dbReference type="Proteomes" id="UP000786811"/>
    </source>
</evidence>
<reference evidence="1" key="1">
    <citation type="submission" date="2021-04" db="EMBL/GenBank/DDBJ databases">
        <authorList>
            <person name="Chebbi M.A.C M."/>
        </authorList>
    </citation>
    <scope>NUCLEOTIDE SEQUENCE</scope>
</reference>
<dbReference type="EMBL" id="CAJNRD030001123">
    <property type="protein sequence ID" value="CAG5102902.1"/>
    <property type="molecule type" value="Genomic_DNA"/>
</dbReference>
<evidence type="ECO:0000313" key="1">
    <source>
        <dbReference type="EMBL" id="CAG5102902.1"/>
    </source>
</evidence>
<name>A0A8J2MXZ2_COTCN</name>
<feature type="non-terminal residue" evidence="1">
    <location>
        <position position="1"/>
    </location>
</feature>
<protein>
    <submittedName>
        <fullName evidence="1">Uncharacterized protein</fullName>
    </submittedName>
</protein>
<accession>A0A8J2MXZ2</accession>
<sequence length="152" mass="17352">IIELSHVQVRKSKFRRDYGHDWDVFFLPQSVINLNHGQFICANVITTEVDVPIQLVPQFIGIIFVSGWLKLTFAEINNGGLRYGKGLIVDGNYKIKVHVHPFVQNQGLIEGCYVRVRGKFCRNHNGIPFVSVNIQDVILVPNRAMAQFLQLH</sequence>
<proteinExistence type="predicted"/>
<dbReference type="OrthoDB" id="10400267at2759"/>
<gene>
    <name evidence="1" type="ORF">HICCMSTLAB_LOCUS11241</name>
</gene>
<organism evidence="1 2">
    <name type="scientific">Cotesia congregata</name>
    <name type="common">Parasitoid wasp</name>
    <name type="synonym">Apanteles congregatus</name>
    <dbReference type="NCBI Taxonomy" id="51543"/>
    <lineage>
        <taxon>Eukaryota</taxon>
        <taxon>Metazoa</taxon>
        <taxon>Ecdysozoa</taxon>
        <taxon>Arthropoda</taxon>
        <taxon>Hexapoda</taxon>
        <taxon>Insecta</taxon>
        <taxon>Pterygota</taxon>
        <taxon>Neoptera</taxon>
        <taxon>Endopterygota</taxon>
        <taxon>Hymenoptera</taxon>
        <taxon>Apocrita</taxon>
        <taxon>Ichneumonoidea</taxon>
        <taxon>Braconidae</taxon>
        <taxon>Microgastrinae</taxon>
        <taxon>Cotesia</taxon>
    </lineage>
</organism>
<dbReference type="AlphaFoldDB" id="A0A8J2MXZ2"/>